<dbReference type="AlphaFoldDB" id="A0A6F9XR23"/>
<evidence type="ECO:0000313" key="2">
    <source>
        <dbReference type="EMBL" id="GET07600.1"/>
    </source>
</evidence>
<dbReference type="EMBL" id="BLAN01000020">
    <property type="protein sequence ID" value="GET07600.1"/>
    <property type="molecule type" value="Genomic_DNA"/>
</dbReference>
<evidence type="ECO:0000256" key="1">
    <source>
        <dbReference type="SAM" id="SignalP"/>
    </source>
</evidence>
<protein>
    <submittedName>
        <fullName evidence="2">Uncharacterized protein</fullName>
    </submittedName>
</protein>
<reference evidence="2" key="1">
    <citation type="submission" date="2019-10" db="EMBL/GenBank/DDBJ databases">
        <title>Lactobacillus agilis SY111 Whole Genome Sequencing Project.</title>
        <authorList>
            <person name="Suzuki S."/>
            <person name="Endo A."/>
            <person name="Maeno S."/>
            <person name="Shiwa Y."/>
            <person name="Matsutani M."/>
            <person name="Kajikawa A."/>
        </authorList>
    </citation>
    <scope>NUCLEOTIDE SEQUENCE</scope>
    <source>
        <strain evidence="2">SY111</strain>
    </source>
</reference>
<feature type="signal peptide" evidence="1">
    <location>
        <begin position="1"/>
        <end position="24"/>
    </location>
</feature>
<dbReference type="Proteomes" id="UP000494178">
    <property type="component" value="Unassembled WGS sequence"/>
</dbReference>
<feature type="chain" id="PRO_5039276178" evidence="1">
    <location>
        <begin position="25"/>
        <end position="189"/>
    </location>
</feature>
<dbReference type="RefSeq" id="WP_172585513.1">
    <property type="nucleotide sequence ID" value="NZ_BLAN01000020.1"/>
</dbReference>
<name>A0A6F9XR23_9LACO</name>
<sequence>MTVKKAKNFAFAALGLGLALTAHIAKIHLTSKAICELATDQQQFKIGRHSFVYCYQKPVLAGNTSAIKKINAAWQADYENNQHNFALMKEAALALKDLDTTCSSRFLVTITYNRHGVISFRQDAEFSPVAAGYHKYNGGAYSLTTGNRIPVDRTLAKCWPNFAAINRKKITAAEALAAVEIAAKVLTGR</sequence>
<accession>A0A6F9XR23</accession>
<keyword evidence="1" id="KW-0732">Signal</keyword>
<proteinExistence type="predicted"/>
<gene>
    <name evidence="2" type="ORF">SY111_02240</name>
</gene>
<comment type="caution">
    <text evidence="2">The sequence shown here is derived from an EMBL/GenBank/DDBJ whole genome shotgun (WGS) entry which is preliminary data.</text>
</comment>
<organism evidence="2">
    <name type="scientific">Ligilactobacillus agilis</name>
    <dbReference type="NCBI Taxonomy" id="1601"/>
    <lineage>
        <taxon>Bacteria</taxon>
        <taxon>Bacillati</taxon>
        <taxon>Bacillota</taxon>
        <taxon>Bacilli</taxon>
        <taxon>Lactobacillales</taxon>
        <taxon>Lactobacillaceae</taxon>
        <taxon>Ligilactobacillus</taxon>
    </lineage>
</organism>